<proteinExistence type="predicted"/>
<dbReference type="SUPFAM" id="SSF53850">
    <property type="entry name" value="Periplasmic binding protein-like II"/>
    <property type="match status" value="1"/>
</dbReference>
<accession>A0A4R5BGH6</accession>
<protein>
    <recommendedName>
        <fullName evidence="3">4,5-dihydroxyphthalate decarboxylase</fullName>
    </recommendedName>
</protein>
<evidence type="ECO:0000313" key="1">
    <source>
        <dbReference type="EMBL" id="TDD84383.1"/>
    </source>
</evidence>
<keyword evidence="2" id="KW-1185">Reference proteome</keyword>
<dbReference type="RefSeq" id="WP_132197367.1">
    <property type="nucleotide sequence ID" value="NZ_SMKY01000045.1"/>
</dbReference>
<dbReference type="Proteomes" id="UP000295578">
    <property type="component" value="Unassembled WGS sequence"/>
</dbReference>
<reference evidence="1 2" key="1">
    <citation type="submission" date="2019-03" db="EMBL/GenBank/DDBJ databases">
        <title>Draft genome sequences of novel Actinobacteria.</title>
        <authorList>
            <person name="Sahin N."/>
            <person name="Ay H."/>
            <person name="Saygin H."/>
        </authorList>
    </citation>
    <scope>NUCLEOTIDE SEQUENCE [LARGE SCALE GENOMIC DNA]</scope>
    <source>
        <strain evidence="1 2">DSM 45941</strain>
    </source>
</reference>
<dbReference type="AlphaFoldDB" id="A0A4R5BGH6"/>
<comment type="caution">
    <text evidence="1">The sequence shown here is derived from an EMBL/GenBank/DDBJ whole genome shotgun (WGS) entry which is preliminary data.</text>
</comment>
<evidence type="ECO:0008006" key="3">
    <source>
        <dbReference type="Google" id="ProtNLM"/>
    </source>
</evidence>
<dbReference type="OrthoDB" id="3805543at2"/>
<evidence type="ECO:0000313" key="2">
    <source>
        <dbReference type="Proteomes" id="UP000295578"/>
    </source>
</evidence>
<organism evidence="1 2">
    <name type="scientific">Actinomadura darangshiensis</name>
    <dbReference type="NCBI Taxonomy" id="705336"/>
    <lineage>
        <taxon>Bacteria</taxon>
        <taxon>Bacillati</taxon>
        <taxon>Actinomycetota</taxon>
        <taxon>Actinomycetes</taxon>
        <taxon>Streptosporangiales</taxon>
        <taxon>Thermomonosporaceae</taxon>
        <taxon>Actinomadura</taxon>
    </lineage>
</organism>
<gene>
    <name evidence="1" type="ORF">E1293_13015</name>
</gene>
<sequence length="292" mass="30993">MRMVLGRDDLAAAAAAAVRETGTELERLDVRPVHKASRGFVNAGAPDVCELAVVTLLQAAAYGRPVVLLPVTTLGRFQHQTLVTCGDLTVADVEGGSVGVRSWSQTTGVWLRGFLAEQYGVDLRKVDWVTYEDAHVDRYEDPAWVKRAPEGTRLQADFLEGRLDFAIMGNELPSDDRIRTAVADAGDVAAQWSRDKGFAPINHVIGVAEAAAKEHSAAICAAYDAMSAAVADAARPGSADLNPVGFEALRGPLSQAAAYALEQEVLPRAVEFDELVSRSCAALGVVPARLGG</sequence>
<dbReference type="EMBL" id="SMKY01000045">
    <property type="protein sequence ID" value="TDD84383.1"/>
    <property type="molecule type" value="Genomic_DNA"/>
</dbReference>
<name>A0A4R5BGH6_9ACTN</name>